<protein>
    <recommendedName>
        <fullName evidence="4">DUF2304 domain-containing protein</fullName>
    </recommendedName>
</protein>
<feature type="transmembrane region" description="Helical" evidence="1">
    <location>
        <begin position="6"/>
        <end position="22"/>
    </location>
</feature>
<dbReference type="EMBL" id="BAAACF010000001">
    <property type="protein sequence ID" value="GAA0719352.1"/>
    <property type="molecule type" value="Genomic_DNA"/>
</dbReference>
<dbReference type="Pfam" id="PF10066">
    <property type="entry name" value="DUF2304"/>
    <property type="match status" value="1"/>
</dbReference>
<accession>A0ABP3TWJ4</accession>
<feature type="transmembrane region" description="Helical" evidence="1">
    <location>
        <begin position="67"/>
        <end position="87"/>
    </location>
</feature>
<keyword evidence="3" id="KW-1185">Reference proteome</keyword>
<dbReference type="InterPro" id="IPR019277">
    <property type="entry name" value="DUF2304"/>
</dbReference>
<evidence type="ECO:0000313" key="2">
    <source>
        <dbReference type="EMBL" id="GAA0719352.1"/>
    </source>
</evidence>
<dbReference type="Proteomes" id="UP001500339">
    <property type="component" value="Unassembled WGS sequence"/>
</dbReference>
<evidence type="ECO:0000256" key="1">
    <source>
        <dbReference type="SAM" id="Phobius"/>
    </source>
</evidence>
<reference evidence="3" key="1">
    <citation type="journal article" date="2019" name="Int. J. Syst. Evol. Microbiol.">
        <title>The Global Catalogue of Microorganisms (GCM) 10K type strain sequencing project: providing services to taxonomists for standard genome sequencing and annotation.</title>
        <authorList>
            <consortium name="The Broad Institute Genomics Platform"/>
            <consortium name="The Broad Institute Genome Sequencing Center for Infectious Disease"/>
            <person name="Wu L."/>
            <person name="Ma J."/>
        </authorList>
    </citation>
    <scope>NUCLEOTIDE SEQUENCE [LARGE SCALE GENOMIC DNA]</scope>
    <source>
        <strain evidence="3">JCM 1405</strain>
    </source>
</reference>
<keyword evidence="1" id="KW-0812">Transmembrane</keyword>
<keyword evidence="1" id="KW-0472">Membrane</keyword>
<gene>
    <name evidence="2" type="ORF">GCM10008905_07290</name>
</gene>
<proteinExistence type="predicted"/>
<evidence type="ECO:0000313" key="3">
    <source>
        <dbReference type="Proteomes" id="UP001500339"/>
    </source>
</evidence>
<organism evidence="2 3">
    <name type="scientific">Clostridium malenominatum</name>
    <dbReference type="NCBI Taxonomy" id="1539"/>
    <lineage>
        <taxon>Bacteria</taxon>
        <taxon>Bacillati</taxon>
        <taxon>Bacillota</taxon>
        <taxon>Clostridia</taxon>
        <taxon>Eubacteriales</taxon>
        <taxon>Clostridiaceae</taxon>
        <taxon>Clostridium</taxon>
    </lineage>
</organism>
<sequence length="115" mass="13152">MNPYIYCLVLSALFLSGTLYFVKKRVLDFKYSMFWILTSLVLIVLSLNKDLTENMARAVSISYPPAFLFVTGIVFIFFLIFYLNLVISKMQNKITLLVQEIGILKSCGSEGECKK</sequence>
<evidence type="ECO:0008006" key="4">
    <source>
        <dbReference type="Google" id="ProtNLM"/>
    </source>
</evidence>
<name>A0ABP3TWJ4_9CLOT</name>
<feature type="transmembrane region" description="Helical" evidence="1">
    <location>
        <begin position="29"/>
        <end position="47"/>
    </location>
</feature>
<comment type="caution">
    <text evidence="2">The sequence shown here is derived from an EMBL/GenBank/DDBJ whole genome shotgun (WGS) entry which is preliminary data.</text>
</comment>
<dbReference type="RefSeq" id="WP_343766764.1">
    <property type="nucleotide sequence ID" value="NZ_BAAACF010000001.1"/>
</dbReference>
<keyword evidence="1" id="KW-1133">Transmembrane helix</keyword>